<reference evidence="11" key="1">
    <citation type="journal article" date="2016" name="Genome Announc.">
        <title>Complete Genome Sequence of Geobacillus thermoglucosidasius NCIMB 11955, the Progenitor of a Bioethanol Production Strain.</title>
        <authorList>
            <person name="Sheng L."/>
            <person name="Zhang Y."/>
            <person name="Minton N.P."/>
        </authorList>
    </citation>
    <scope>NUCLEOTIDE SEQUENCE [LARGE SCALE GENOMIC DNA]</scope>
    <source>
        <strain evidence="11">NCIMB 11955</strain>
    </source>
</reference>
<feature type="domain" description="Aminoacyl-transfer RNA synthetases class-II family profile" evidence="9">
    <location>
        <begin position="143"/>
        <end position="557"/>
    </location>
</feature>
<dbReference type="SUPFAM" id="SSF55681">
    <property type="entry name" value="Class II aaRS and biotin synthetases"/>
    <property type="match status" value="1"/>
</dbReference>
<accession>A0AAN0YQT5</accession>
<dbReference type="RefSeq" id="WP_042383464.1">
    <property type="nucleotide sequence ID" value="NZ_CP012712.1"/>
</dbReference>
<keyword evidence="7 8" id="KW-0030">Aminoacyl-tRNA synthetase</keyword>
<dbReference type="GO" id="GO:0005737">
    <property type="term" value="C:cytoplasm"/>
    <property type="evidence" value="ECO:0007669"/>
    <property type="project" value="UniProtKB-SubCell"/>
</dbReference>
<dbReference type="InterPro" id="IPR045864">
    <property type="entry name" value="aa-tRNA-synth_II/BPL/LPL"/>
</dbReference>
<feature type="binding site" evidence="8">
    <location>
        <position position="231"/>
    </location>
    <ligand>
        <name>ATP</name>
        <dbReference type="ChEBI" id="CHEBI:30616"/>
    </ligand>
</feature>
<gene>
    <name evidence="8" type="primary">aspS</name>
    <name evidence="10" type="ORF">BCV53_17370</name>
</gene>
<sequence>MFGRTYYCGEITEKAVGEKVVLKGWVQKRRDLGGLIFIDLRDRTGIVQVVFSPEVSKEALHVAEKVRNEYVLSVEGTVVAREEGTVNPNIPTGKIEIQAERVTIINEAKTPPFTIADQTDVAEEVRLKYRYLDLRRPVMFRTLQLRHRVTKAVRDFLDGEGFLEVETPILTKSTPEGARDYLVPSRVHPGEFYALPQSPQVFKQLLMVAGFERYYQIARCFRDEDLRADRQPEFTQIDIETSFMSQEDIMQLTERMMAHVMKVAKGIEVSLPFPRMSYDEAMSRYGSDKPDTRFGLELVDVSEIVKHSSFKVFAGAVANGGQVKAINVKGAASTYSRKDIDVLAEFVARYGAKGLAWLKVEEGGLKGPIAKFFTEEERSGLIETLMAEDGDLLLFVADRKEVVADALGALRLKLGKDLNLIDETKFNFLWIIDWPLLEYDEEDGRYYAAHHPFTMPVREDLPQLETSPEKVRAQAYDLVLNGYELGGGSMRIFERDVQEKMFRALGFTEEEARKQFGFLLEAFEYGTPPHGGIALGLDRLVMLLAGRTNLRDTIAFPKTASASCLLTEAPSPVSEQQLAELRLVIQPEKTE</sequence>
<evidence type="ECO:0000256" key="7">
    <source>
        <dbReference type="ARBA" id="ARBA00023146"/>
    </source>
</evidence>
<keyword evidence="6 8" id="KW-0648">Protein biosynthesis</keyword>
<proteinExistence type="inferred from homology"/>
<dbReference type="GO" id="GO:0005524">
    <property type="term" value="F:ATP binding"/>
    <property type="evidence" value="ECO:0007669"/>
    <property type="project" value="UniProtKB-UniRule"/>
</dbReference>
<dbReference type="InterPro" id="IPR004115">
    <property type="entry name" value="GAD-like_sf"/>
</dbReference>
<dbReference type="Proteomes" id="UP000093052">
    <property type="component" value="Chromosome"/>
</dbReference>
<comment type="subcellular location">
    <subcellularLocation>
        <location evidence="8">Cytoplasm</location>
    </subcellularLocation>
</comment>
<comment type="similarity">
    <text evidence="1 8">Belongs to the class-II aminoacyl-tRNA synthetase family. Type 1 subfamily.</text>
</comment>
<dbReference type="InterPro" id="IPR004364">
    <property type="entry name" value="Aa-tRNA-synt_II"/>
</dbReference>
<organism evidence="10 11">
    <name type="scientific">Parageobacillus thermoglucosidasius</name>
    <name type="common">Geobacillus thermoglucosidasius</name>
    <dbReference type="NCBI Taxonomy" id="1426"/>
    <lineage>
        <taxon>Bacteria</taxon>
        <taxon>Bacillati</taxon>
        <taxon>Bacillota</taxon>
        <taxon>Bacilli</taxon>
        <taxon>Bacillales</taxon>
        <taxon>Anoxybacillaceae</taxon>
        <taxon>Parageobacillus</taxon>
    </lineage>
</organism>
<dbReference type="InterPro" id="IPR006195">
    <property type="entry name" value="aa-tRNA-synth_II"/>
</dbReference>
<keyword evidence="4 8" id="KW-0547">Nucleotide-binding</keyword>
<dbReference type="CDD" id="cd00777">
    <property type="entry name" value="AspRS_core"/>
    <property type="match status" value="1"/>
</dbReference>
<evidence type="ECO:0000256" key="6">
    <source>
        <dbReference type="ARBA" id="ARBA00022917"/>
    </source>
</evidence>
<dbReference type="KEGG" id="ptl:AOT13_17310"/>
<dbReference type="InterPro" id="IPR004365">
    <property type="entry name" value="NA-bd_OB_tRNA"/>
</dbReference>
<dbReference type="GO" id="GO:0140096">
    <property type="term" value="F:catalytic activity, acting on a protein"/>
    <property type="evidence" value="ECO:0007669"/>
    <property type="project" value="UniProtKB-ARBA"/>
</dbReference>
<evidence type="ECO:0000256" key="2">
    <source>
        <dbReference type="ARBA" id="ARBA00022490"/>
    </source>
</evidence>
<feature type="binding site" evidence="8">
    <location>
        <position position="484"/>
    </location>
    <ligand>
        <name>ATP</name>
        <dbReference type="ChEBI" id="CHEBI:30616"/>
    </ligand>
</feature>
<dbReference type="InterPro" id="IPR012340">
    <property type="entry name" value="NA-bd_OB-fold"/>
</dbReference>
<keyword evidence="2 8" id="KW-0963">Cytoplasm</keyword>
<evidence type="ECO:0000256" key="3">
    <source>
        <dbReference type="ARBA" id="ARBA00022598"/>
    </source>
</evidence>
<dbReference type="PANTHER" id="PTHR22594:SF5">
    <property type="entry name" value="ASPARTATE--TRNA LIGASE, MITOCHONDRIAL"/>
    <property type="match status" value="1"/>
</dbReference>
<dbReference type="HAMAP" id="MF_00044">
    <property type="entry name" value="Asp_tRNA_synth_type1"/>
    <property type="match status" value="1"/>
</dbReference>
<dbReference type="AlphaFoldDB" id="A0AAN0YQT5"/>
<feature type="region of interest" description="Aspartate" evidence="8">
    <location>
        <begin position="200"/>
        <end position="203"/>
    </location>
</feature>
<evidence type="ECO:0000313" key="11">
    <source>
        <dbReference type="Proteomes" id="UP000093052"/>
    </source>
</evidence>
<feature type="site" description="Important for tRNA non-discrimination" evidence="8">
    <location>
        <position position="84"/>
    </location>
</feature>
<dbReference type="EMBL" id="CP016622">
    <property type="protein sequence ID" value="ANZ31717.1"/>
    <property type="molecule type" value="Genomic_DNA"/>
</dbReference>
<dbReference type="GO" id="GO:0016740">
    <property type="term" value="F:transferase activity"/>
    <property type="evidence" value="ECO:0007669"/>
    <property type="project" value="UniProtKB-ARBA"/>
</dbReference>
<dbReference type="Gene3D" id="3.30.1360.30">
    <property type="entry name" value="GAD-like domain"/>
    <property type="match status" value="1"/>
</dbReference>
<feature type="binding site" evidence="8">
    <location>
        <position position="222"/>
    </location>
    <ligand>
        <name>L-aspartate</name>
        <dbReference type="ChEBI" id="CHEBI:29991"/>
    </ligand>
</feature>
<evidence type="ECO:0000256" key="1">
    <source>
        <dbReference type="ARBA" id="ARBA00006303"/>
    </source>
</evidence>
<dbReference type="Pfam" id="PF02938">
    <property type="entry name" value="GAD"/>
    <property type="match status" value="1"/>
</dbReference>
<dbReference type="NCBIfam" id="TIGR00459">
    <property type="entry name" value="aspS_bact"/>
    <property type="match status" value="1"/>
</dbReference>
<dbReference type="InterPro" id="IPR047090">
    <property type="entry name" value="AspRS_core"/>
</dbReference>
<evidence type="ECO:0000256" key="8">
    <source>
        <dbReference type="HAMAP-Rule" id="MF_00044"/>
    </source>
</evidence>
<dbReference type="SUPFAM" id="SSF55261">
    <property type="entry name" value="GAD domain-like"/>
    <property type="match status" value="1"/>
</dbReference>
<comment type="caution">
    <text evidence="8">Lacks conserved residue(s) required for the propagation of feature annotation.</text>
</comment>
<name>A0AAN0YQT5_PARTM</name>
<dbReference type="SUPFAM" id="SSF50249">
    <property type="entry name" value="Nucleic acid-binding proteins"/>
    <property type="match status" value="1"/>
</dbReference>
<dbReference type="InterPro" id="IPR004524">
    <property type="entry name" value="Asp-tRNA-ligase_1"/>
</dbReference>
<feature type="binding site" evidence="8">
    <location>
        <position position="491"/>
    </location>
    <ligand>
        <name>L-aspartate</name>
        <dbReference type="ChEBI" id="CHEBI:29991"/>
    </ligand>
</feature>
<dbReference type="PRINTS" id="PR01042">
    <property type="entry name" value="TRNASYNTHASP"/>
</dbReference>
<dbReference type="GO" id="GO:0004815">
    <property type="term" value="F:aspartate-tRNA ligase activity"/>
    <property type="evidence" value="ECO:0007669"/>
    <property type="project" value="UniProtKB-UniRule"/>
</dbReference>
<feature type="binding site" evidence="8">
    <location>
        <begin position="536"/>
        <end position="539"/>
    </location>
    <ligand>
        <name>ATP</name>
        <dbReference type="ChEBI" id="CHEBI:30616"/>
    </ligand>
</feature>
<comment type="catalytic activity">
    <reaction evidence="8">
        <text>tRNA(Asx) + L-aspartate + ATP = L-aspartyl-tRNA(Asx) + AMP + diphosphate</text>
        <dbReference type="Rhea" id="RHEA:18349"/>
        <dbReference type="Rhea" id="RHEA-COMP:9710"/>
        <dbReference type="Rhea" id="RHEA-COMP:9711"/>
        <dbReference type="ChEBI" id="CHEBI:29991"/>
        <dbReference type="ChEBI" id="CHEBI:30616"/>
        <dbReference type="ChEBI" id="CHEBI:33019"/>
        <dbReference type="ChEBI" id="CHEBI:78442"/>
        <dbReference type="ChEBI" id="CHEBI:78516"/>
        <dbReference type="ChEBI" id="CHEBI:456215"/>
        <dbReference type="EC" id="6.1.1.23"/>
    </reaction>
</comment>
<evidence type="ECO:0000259" key="9">
    <source>
        <dbReference type="PROSITE" id="PS50862"/>
    </source>
</evidence>
<dbReference type="NCBIfam" id="NF001750">
    <property type="entry name" value="PRK00476.1"/>
    <property type="match status" value="1"/>
</dbReference>
<dbReference type="GeneID" id="56927200"/>
<dbReference type="PANTHER" id="PTHR22594">
    <property type="entry name" value="ASPARTYL/LYSYL-TRNA SYNTHETASE"/>
    <property type="match status" value="1"/>
</dbReference>
<dbReference type="InterPro" id="IPR029351">
    <property type="entry name" value="GAD_dom"/>
</dbReference>
<comment type="subunit">
    <text evidence="8">Homodimer.</text>
</comment>
<dbReference type="InterPro" id="IPR047089">
    <property type="entry name" value="Asp-tRNA-ligase_1_N"/>
</dbReference>
<feature type="binding site" evidence="8">
    <location>
        <begin position="222"/>
        <end position="224"/>
    </location>
    <ligand>
        <name>ATP</name>
        <dbReference type="ChEBI" id="CHEBI:30616"/>
    </ligand>
</feature>
<dbReference type="EC" id="6.1.1.23" evidence="8"/>
<keyword evidence="11" id="KW-1185">Reference proteome</keyword>
<dbReference type="Gene3D" id="3.30.930.10">
    <property type="entry name" value="Bira Bifunctional Protein, Domain 2"/>
    <property type="match status" value="1"/>
</dbReference>
<feature type="binding site" evidence="8">
    <location>
        <position position="176"/>
    </location>
    <ligand>
        <name>L-aspartate</name>
        <dbReference type="ChEBI" id="CHEBI:29991"/>
    </ligand>
</feature>
<comment type="function">
    <text evidence="8">Aspartyl-tRNA synthetase with relaxed tRNA specificity since it is able to aspartylate not only its cognate tRNA(Asp) but also tRNA(Asn). Reaction proceeds in two steps: L-aspartate is first activated by ATP to form Asp-AMP and then transferred to the acceptor end of tRNA(Asp/Asn).</text>
</comment>
<dbReference type="PROSITE" id="PS50862">
    <property type="entry name" value="AA_TRNA_LIGASE_II"/>
    <property type="match status" value="1"/>
</dbReference>
<dbReference type="GO" id="GO:0006422">
    <property type="term" value="P:aspartyl-tRNA aminoacylation"/>
    <property type="evidence" value="ECO:0007669"/>
    <property type="project" value="UniProtKB-UniRule"/>
</dbReference>
<protein>
    <recommendedName>
        <fullName evidence="8">Aspartate--tRNA(Asp/Asn) ligase</fullName>
        <ecNumber evidence="8">6.1.1.23</ecNumber>
    </recommendedName>
    <alternativeName>
        <fullName evidence="8">Aspartyl-tRNA synthetase</fullName>
        <shortName evidence="8">AspRS</shortName>
    </alternativeName>
    <alternativeName>
        <fullName evidence="8">Non-discriminating aspartyl-tRNA synthetase</fullName>
        <shortName evidence="8">ND-AspRS</shortName>
    </alternativeName>
</protein>
<evidence type="ECO:0000256" key="5">
    <source>
        <dbReference type="ARBA" id="ARBA00022840"/>
    </source>
</evidence>
<dbReference type="Gene3D" id="2.40.50.140">
    <property type="entry name" value="Nucleic acid-binding proteins"/>
    <property type="match status" value="1"/>
</dbReference>
<dbReference type="CDD" id="cd04317">
    <property type="entry name" value="EcAspRS_like_N"/>
    <property type="match status" value="1"/>
</dbReference>
<dbReference type="Pfam" id="PF01336">
    <property type="entry name" value="tRNA_anti-codon"/>
    <property type="match status" value="1"/>
</dbReference>
<keyword evidence="5 8" id="KW-0067">ATP-binding</keyword>
<dbReference type="Pfam" id="PF00152">
    <property type="entry name" value="tRNA-synt_2"/>
    <property type="match status" value="1"/>
</dbReference>
<feature type="binding site" evidence="8">
    <location>
        <position position="450"/>
    </location>
    <ligand>
        <name>L-aspartate</name>
        <dbReference type="ChEBI" id="CHEBI:29991"/>
    </ligand>
</feature>
<evidence type="ECO:0000313" key="10">
    <source>
        <dbReference type="EMBL" id="ANZ31717.1"/>
    </source>
</evidence>
<dbReference type="GO" id="GO:0050560">
    <property type="term" value="F:aspartate-tRNA(Asn) ligase activity"/>
    <property type="evidence" value="ECO:0007669"/>
    <property type="project" value="UniProtKB-EC"/>
</dbReference>
<dbReference type="GO" id="GO:0003676">
    <property type="term" value="F:nucleic acid binding"/>
    <property type="evidence" value="ECO:0007669"/>
    <property type="project" value="InterPro"/>
</dbReference>
<keyword evidence="3 8" id="KW-0436">Ligase</keyword>
<evidence type="ECO:0000256" key="4">
    <source>
        <dbReference type="ARBA" id="ARBA00022741"/>
    </source>
</evidence>
<dbReference type="InterPro" id="IPR002312">
    <property type="entry name" value="Asp/Asn-tRNA-synth_IIb"/>
</dbReference>